<organism evidence="3 4">
    <name type="scientific">Rothia aerolata</name>
    <dbReference type="NCBI Taxonomy" id="1812262"/>
    <lineage>
        <taxon>Bacteria</taxon>
        <taxon>Bacillati</taxon>
        <taxon>Actinomycetota</taxon>
        <taxon>Actinomycetes</taxon>
        <taxon>Micrococcales</taxon>
        <taxon>Micrococcaceae</taxon>
        <taxon>Rothia</taxon>
    </lineage>
</organism>
<keyword evidence="2" id="KW-0812">Transmembrane</keyword>
<sequence length="116" mass="12181">MSTQPNPAPSNTPSTDHPGEQLVTIRRAPSMLAFAITGVILGLLLATLITFIPWPTGSDAIDTYATEYSVGSVYGIMAVVCAALGAGVMIVIALILDRRSAKNPEKVRALPAEDTE</sequence>
<feature type="transmembrane region" description="Helical" evidence="2">
    <location>
        <begin position="74"/>
        <end position="96"/>
    </location>
</feature>
<evidence type="ECO:0000256" key="1">
    <source>
        <dbReference type="SAM" id="MobiDB-lite"/>
    </source>
</evidence>
<evidence type="ECO:0000313" key="3">
    <source>
        <dbReference type="EMBL" id="GGH61389.1"/>
    </source>
</evidence>
<name>A0A917ITJ1_9MICC</name>
<dbReference type="EMBL" id="BMDC01000001">
    <property type="protein sequence ID" value="GGH61389.1"/>
    <property type="molecule type" value="Genomic_DNA"/>
</dbReference>
<keyword evidence="4" id="KW-1185">Reference proteome</keyword>
<proteinExistence type="predicted"/>
<feature type="region of interest" description="Disordered" evidence="1">
    <location>
        <begin position="1"/>
        <end position="20"/>
    </location>
</feature>
<dbReference type="RefSeq" id="WP_188359232.1">
    <property type="nucleotide sequence ID" value="NZ_BMDC01000001.1"/>
</dbReference>
<keyword evidence="2" id="KW-0472">Membrane</keyword>
<feature type="compositionally biased region" description="Pro residues" evidence="1">
    <location>
        <begin position="1"/>
        <end position="10"/>
    </location>
</feature>
<keyword evidence="2" id="KW-1133">Transmembrane helix</keyword>
<feature type="transmembrane region" description="Helical" evidence="2">
    <location>
        <begin position="31"/>
        <end position="54"/>
    </location>
</feature>
<evidence type="ECO:0000256" key="2">
    <source>
        <dbReference type="SAM" id="Phobius"/>
    </source>
</evidence>
<accession>A0A917ITJ1</accession>
<reference evidence="3 4" key="1">
    <citation type="journal article" date="2014" name="Int. J. Syst. Evol. Microbiol.">
        <title>Complete genome sequence of Corynebacterium casei LMG S-19264T (=DSM 44701T), isolated from a smear-ripened cheese.</title>
        <authorList>
            <consortium name="US DOE Joint Genome Institute (JGI-PGF)"/>
            <person name="Walter F."/>
            <person name="Albersmeier A."/>
            <person name="Kalinowski J."/>
            <person name="Ruckert C."/>
        </authorList>
    </citation>
    <scope>NUCLEOTIDE SEQUENCE [LARGE SCALE GENOMIC DNA]</scope>
    <source>
        <strain evidence="3 4">CCM 8669</strain>
    </source>
</reference>
<evidence type="ECO:0008006" key="5">
    <source>
        <dbReference type="Google" id="ProtNLM"/>
    </source>
</evidence>
<comment type="caution">
    <text evidence="3">The sequence shown here is derived from an EMBL/GenBank/DDBJ whole genome shotgun (WGS) entry which is preliminary data.</text>
</comment>
<gene>
    <name evidence="3" type="ORF">GCM10007359_10510</name>
</gene>
<dbReference type="AlphaFoldDB" id="A0A917ITJ1"/>
<protein>
    <recommendedName>
        <fullName evidence="5">Potassium transporter Trk</fullName>
    </recommendedName>
</protein>
<evidence type="ECO:0000313" key="4">
    <source>
        <dbReference type="Proteomes" id="UP000600171"/>
    </source>
</evidence>
<dbReference type="Proteomes" id="UP000600171">
    <property type="component" value="Unassembled WGS sequence"/>
</dbReference>